<name>A0A8C0IVR7_CHEAB</name>
<organism evidence="2 3">
    <name type="scientific">Chelonoidis abingdonii</name>
    <name type="common">Abingdon island giant tortoise</name>
    <name type="synonym">Testudo abingdonii</name>
    <dbReference type="NCBI Taxonomy" id="106734"/>
    <lineage>
        <taxon>Eukaryota</taxon>
        <taxon>Metazoa</taxon>
        <taxon>Chordata</taxon>
        <taxon>Craniata</taxon>
        <taxon>Vertebrata</taxon>
        <taxon>Euteleostomi</taxon>
        <taxon>Archelosauria</taxon>
        <taxon>Testudinata</taxon>
        <taxon>Testudines</taxon>
        <taxon>Cryptodira</taxon>
        <taxon>Durocryptodira</taxon>
        <taxon>Testudinoidea</taxon>
        <taxon>Testudinidae</taxon>
        <taxon>Chelonoidis</taxon>
    </lineage>
</organism>
<accession>A0A8C0IVR7</accession>
<evidence type="ECO:0000313" key="3">
    <source>
        <dbReference type="Proteomes" id="UP000694404"/>
    </source>
</evidence>
<evidence type="ECO:0000259" key="1">
    <source>
        <dbReference type="Pfam" id="PF16043"/>
    </source>
</evidence>
<dbReference type="InterPro" id="IPR032013">
    <property type="entry name" value="DUF4795"/>
</dbReference>
<dbReference type="PANTHER" id="PTHR47080">
    <property type="entry name" value="CHROMOSOME 16 OPEN READING FRAME 96"/>
    <property type="match status" value="1"/>
</dbReference>
<proteinExistence type="predicted"/>
<keyword evidence="3" id="KW-1185">Reference proteome</keyword>
<dbReference type="Pfam" id="PF16043">
    <property type="entry name" value="DUF4795"/>
    <property type="match status" value="1"/>
</dbReference>
<dbReference type="GeneTree" id="ENSGT00940000162979"/>
<reference evidence="2" key="1">
    <citation type="submission" date="2025-08" db="UniProtKB">
        <authorList>
            <consortium name="Ensembl"/>
        </authorList>
    </citation>
    <scope>IDENTIFICATION</scope>
</reference>
<protein>
    <recommendedName>
        <fullName evidence="1">DUF4795 domain-containing protein</fullName>
    </recommendedName>
</protein>
<dbReference type="AlphaFoldDB" id="A0A8C0IVR7"/>
<dbReference type="Proteomes" id="UP000694404">
    <property type="component" value="Unplaced"/>
</dbReference>
<feature type="domain" description="DUF4795" evidence="1">
    <location>
        <begin position="52"/>
        <end position="118"/>
    </location>
</feature>
<dbReference type="Ensembl" id="ENSCABT00000025199.1">
    <property type="protein sequence ID" value="ENSCABP00000023007.1"/>
    <property type="gene ID" value="ENSCABG00000016928.1"/>
</dbReference>
<dbReference type="PANTHER" id="PTHR47080:SF1">
    <property type="entry name" value="CHROMOSOME 16 OPEN READING FRAME 96"/>
    <property type="match status" value="1"/>
</dbReference>
<sequence>MQVPLEGEVGSSPGAADLSLAAAHLEPIPRPGSPLILTDACCCWQGSFLGHQQLEEVWKFIKKYLSEGPHFDADSAAGFKRQLFERVKCISCDRPVAMMTGPHLVTVRKANLLSRPRPASANGYEYLALQHGQLSSEQCWQCQAHAAYPIKRLSKVKALTTMYPYGDPTVLTYDNSEVDILGINGVLYKGRVSSQLANRIAMHPQSCSVLGISLLGWPPCTPRTAWTWLWPLATLTGLFQFFTLQKQRPPGHPPNMGWKGPALPPMAATMCHRMHVSAGVPAGWHSEGLARACLSWLAFRVAPGSRALLCECTVKYVPVMAGGVHLAGS</sequence>
<evidence type="ECO:0000313" key="2">
    <source>
        <dbReference type="Ensembl" id="ENSCABP00000023007.1"/>
    </source>
</evidence>
<reference evidence="2" key="2">
    <citation type="submission" date="2025-09" db="UniProtKB">
        <authorList>
            <consortium name="Ensembl"/>
        </authorList>
    </citation>
    <scope>IDENTIFICATION</scope>
</reference>